<dbReference type="OrthoDB" id="5967287at2759"/>
<evidence type="ECO:0000256" key="1">
    <source>
        <dbReference type="SAM" id="MobiDB-lite"/>
    </source>
</evidence>
<feature type="region of interest" description="Disordered" evidence="1">
    <location>
        <begin position="210"/>
        <end position="250"/>
    </location>
</feature>
<feature type="compositionally biased region" description="Basic and acidic residues" evidence="1">
    <location>
        <begin position="1126"/>
        <end position="1135"/>
    </location>
</feature>
<comment type="caution">
    <text evidence="3">The sequence shown here is derived from an EMBL/GenBank/DDBJ whole genome shotgun (WGS) entry which is preliminary data.</text>
</comment>
<organism evidence="3 4">
    <name type="scientific">Rhynchophorus ferrugineus</name>
    <name type="common">Red palm weevil</name>
    <name type="synonym">Curculio ferrugineus</name>
    <dbReference type="NCBI Taxonomy" id="354439"/>
    <lineage>
        <taxon>Eukaryota</taxon>
        <taxon>Metazoa</taxon>
        <taxon>Ecdysozoa</taxon>
        <taxon>Arthropoda</taxon>
        <taxon>Hexapoda</taxon>
        <taxon>Insecta</taxon>
        <taxon>Pterygota</taxon>
        <taxon>Neoptera</taxon>
        <taxon>Endopterygota</taxon>
        <taxon>Coleoptera</taxon>
        <taxon>Polyphaga</taxon>
        <taxon>Cucujiformia</taxon>
        <taxon>Curculionidae</taxon>
        <taxon>Dryophthorinae</taxon>
        <taxon>Rhynchophorus</taxon>
    </lineage>
</organism>
<dbReference type="GO" id="GO:0005667">
    <property type="term" value="C:transcription regulator complex"/>
    <property type="evidence" value="ECO:0007669"/>
    <property type="project" value="TreeGrafter"/>
</dbReference>
<feature type="compositionally biased region" description="Polar residues" evidence="1">
    <location>
        <begin position="1298"/>
        <end position="1309"/>
    </location>
</feature>
<proteinExistence type="predicted"/>
<feature type="compositionally biased region" description="Polar residues" evidence="1">
    <location>
        <begin position="1263"/>
        <end position="1278"/>
    </location>
</feature>
<feature type="compositionally biased region" description="Basic and acidic residues" evidence="1">
    <location>
        <begin position="1344"/>
        <end position="1371"/>
    </location>
</feature>
<dbReference type="Pfam" id="PF13820">
    <property type="entry name" value="NCOA6_TRADD-N"/>
    <property type="match status" value="1"/>
</dbReference>
<dbReference type="GO" id="GO:0003713">
    <property type="term" value="F:transcription coactivator activity"/>
    <property type="evidence" value="ECO:0007669"/>
    <property type="project" value="InterPro"/>
</dbReference>
<feature type="compositionally biased region" description="Polar residues" evidence="1">
    <location>
        <begin position="1086"/>
        <end position="1095"/>
    </location>
</feature>
<evidence type="ECO:0000259" key="2">
    <source>
        <dbReference type="Pfam" id="PF13820"/>
    </source>
</evidence>
<dbReference type="InterPro" id="IPR026638">
    <property type="entry name" value="NCOA6"/>
</dbReference>
<feature type="region of interest" description="Disordered" evidence="1">
    <location>
        <begin position="596"/>
        <end position="721"/>
    </location>
</feature>
<dbReference type="InterPro" id="IPR032715">
    <property type="entry name" value="NCOA6_TRADD-N"/>
</dbReference>
<feature type="region of interest" description="Disordered" evidence="1">
    <location>
        <begin position="1021"/>
        <end position="1103"/>
    </location>
</feature>
<feature type="compositionally biased region" description="Low complexity" evidence="1">
    <location>
        <begin position="663"/>
        <end position="674"/>
    </location>
</feature>
<dbReference type="PANTHER" id="PTHR15690:SF0">
    <property type="entry name" value="NUCLEAR RECEPTOR COACTIVATOR 6"/>
    <property type="match status" value="1"/>
</dbReference>
<name>A0A834MLF5_RHYFE</name>
<accession>A0A834MLF5</accession>
<feature type="compositionally biased region" description="Polar residues" evidence="1">
    <location>
        <begin position="1380"/>
        <end position="1397"/>
    </location>
</feature>
<feature type="domain" description="Nuclear receptor coactivator 6 TRADD-N" evidence="2">
    <location>
        <begin position="12"/>
        <end position="135"/>
    </location>
</feature>
<dbReference type="EMBL" id="JAACXV010000077">
    <property type="protein sequence ID" value="KAF7284505.1"/>
    <property type="molecule type" value="Genomic_DNA"/>
</dbReference>
<dbReference type="PANTHER" id="PTHR15690">
    <property type="entry name" value="NUCLEAR RECEPTOR COACTIVATOR 6"/>
    <property type="match status" value="1"/>
</dbReference>
<feature type="compositionally biased region" description="Basic and acidic residues" evidence="1">
    <location>
        <begin position="1175"/>
        <end position="1184"/>
    </location>
</feature>
<feature type="compositionally biased region" description="Low complexity" evidence="1">
    <location>
        <begin position="121"/>
        <end position="130"/>
    </location>
</feature>
<dbReference type="Proteomes" id="UP000625711">
    <property type="component" value="Unassembled WGS sequence"/>
</dbReference>
<evidence type="ECO:0000313" key="3">
    <source>
        <dbReference type="EMBL" id="KAF7284505.1"/>
    </source>
</evidence>
<feature type="region of interest" description="Disordered" evidence="1">
    <location>
        <begin position="1126"/>
        <end position="1526"/>
    </location>
</feature>
<feature type="compositionally biased region" description="Basic and acidic residues" evidence="1">
    <location>
        <begin position="1021"/>
        <end position="1050"/>
    </location>
</feature>
<feature type="compositionally biased region" description="Low complexity" evidence="1">
    <location>
        <begin position="1475"/>
        <end position="1484"/>
    </location>
</feature>
<dbReference type="GO" id="GO:0035097">
    <property type="term" value="C:histone methyltransferase complex"/>
    <property type="evidence" value="ECO:0007669"/>
    <property type="project" value="TreeGrafter"/>
</dbReference>
<evidence type="ECO:0000313" key="4">
    <source>
        <dbReference type="Proteomes" id="UP000625711"/>
    </source>
</evidence>
<feature type="compositionally biased region" description="Basic and acidic residues" evidence="1">
    <location>
        <begin position="1500"/>
        <end position="1526"/>
    </location>
</feature>
<feature type="region of interest" description="Disordered" evidence="1">
    <location>
        <begin position="282"/>
        <end position="357"/>
    </location>
</feature>
<feature type="compositionally biased region" description="Basic and acidic residues" evidence="1">
    <location>
        <begin position="677"/>
        <end position="687"/>
    </location>
</feature>
<protein>
    <recommendedName>
        <fullName evidence="2">Nuclear receptor coactivator 6 TRADD-N domain-containing protein</fullName>
    </recommendedName>
</protein>
<keyword evidence="4" id="KW-1185">Reference proteome</keyword>
<feature type="compositionally biased region" description="Polar residues" evidence="1">
    <location>
        <begin position="282"/>
        <end position="296"/>
    </location>
</feature>
<feature type="region of interest" description="Disordered" evidence="1">
    <location>
        <begin position="113"/>
        <end position="142"/>
    </location>
</feature>
<dbReference type="GO" id="GO:0045944">
    <property type="term" value="P:positive regulation of transcription by RNA polymerase II"/>
    <property type="evidence" value="ECO:0007669"/>
    <property type="project" value="TreeGrafter"/>
</dbReference>
<gene>
    <name evidence="3" type="ORF">GWI33_022094</name>
</gene>
<reference evidence="3" key="1">
    <citation type="submission" date="2020-08" db="EMBL/GenBank/DDBJ databases">
        <title>Genome sequencing and assembly of the red palm weevil Rhynchophorus ferrugineus.</title>
        <authorList>
            <person name="Dias G.B."/>
            <person name="Bergman C.M."/>
            <person name="Manee M."/>
        </authorList>
    </citation>
    <scope>NUCLEOTIDE SEQUENCE</scope>
    <source>
        <strain evidence="3">AA-2017</strain>
        <tissue evidence="3">Whole larva</tissue>
    </source>
</reference>
<feature type="compositionally biased region" description="Basic and acidic residues" evidence="1">
    <location>
        <begin position="695"/>
        <end position="721"/>
    </location>
</feature>
<feature type="compositionally biased region" description="Polar residues" evidence="1">
    <location>
        <begin position="1136"/>
        <end position="1145"/>
    </location>
</feature>
<feature type="compositionally biased region" description="Low complexity" evidence="1">
    <location>
        <begin position="321"/>
        <end position="342"/>
    </location>
</feature>
<feature type="compositionally biased region" description="Basic and acidic residues" evidence="1">
    <location>
        <begin position="847"/>
        <end position="872"/>
    </location>
</feature>
<feature type="region of interest" description="Disordered" evidence="1">
    <location>
        <begin position="771"/>
        <end position="911"/>
    </location>
</feature>
<sequence length="1526" mass="162850">MDWVFPIKPVITVIVTCEGTLGHSEFPQQFATIVDRLDDLLGVPVKVRKLEPWNSVRVTLSVPREAALRLRQLAQQGAPQLRSLGILSVQLDGEGAVSLKLHGANGEPQEIVIRPSPARRATSTSGDSATDGGGGGQTGATALGLGALLPTASGTSMVSATPFKSPNVVCPPDSVVPRVGANLPAAPAPNPLNKPPYAGPFPFASMNQAIHSQSSSSNSGSGGGPPSTPRPSGIDPPSFLPPPYPGVRRQATATPTLQPALSNQPPVTISSPLLVNLLQNDHQSTGATPSTTTALAQSKPGDMPTPVVRQMRPPPPPSPAKAPTHMLPQSPATPSPQASAPPLKTAAPPSMTGAPNHVTSQANVLVSMNNNNTSSLSCSSSVSPSALSTTSMAPSAAAVNAQAIYGSTLRTVPDQIQSRVQHYQRTPQGSIIALNKPVQNALPLHHQQQNQRLVPGVRPQFAGMQKTGVPYASHAAKMLPCHINNISNNSVILSPACHPNSMGSVGMSLHQQQQVHGLNQNDIIGHQMVPPTPGGKTLPSPPPYSVAVSSRPHWDSIVSNPTALLDLTPSLTDLKPDDLDDLLPSLSHSPLPELSELELLGGPQPSSTGPENGIPETDGRKFLINPLTGELEPQSSDESDTEEVKDVFTDLPSPLGMSDEDTNSTTRPDTTTDQSDSETRSSNDGKHSRVKNVKSRREGRDSPALKPTEKIKLRLKLEKSEPVNPAYKVDVSFVNAQQPKKAASSVLPAMAGLPPSGEELRVPPLHISLRGRNSAVIKNKSKSNADGAGGKKVRKTQVKTRESGMNSDDDPPGEDHKKVKKFKSNHEHRELLAALADDPAKFALHNHYKEKQKERRGSDSELVRAGIRKHDANGALNIGDEKRRRLSQSEGERRVDDDTPTVPGSTNVGTVGVLPQKVRKDKMKIKESFKVKDLNRKLYAAVTAKTVEKTLQKPAVTLPTATDVDMEAKIKQSLMEGVIGEKGVPRPPHRTVEVVIHSTDPGGGRPGVPIDKVTKNALEVAQKKEKTPEPDKCNIPDRKNVDVLQDRDKQLNAAIVTSGNRSPNSGSNGGQGEDSGIESMDALSEKSPNQASQSPHGDILPNVLPAASKTQVPDMLDIESQLAKMEGLEHHEPESKNNAAKTMPTSEAADKINAMQTNDARNVGTGTVEDVNENECVHRNDSKPCCDLTCTLQDKPNDKDEGIIALKNVKKDDQSSPTSPPSLRVAPALYTYPSNPGDKGGGGVDLRGSSESPSITTEDEDSNPTPEHNQVNNKSKSLLEQLLIEIPSEHHGGAVPPSSHSPATRSSVRTRALSKLGSPELSSPVPKTTKMVPANAVAAKRKRNESDSSNHSVEETRKRPRKGSEASDVGKRLTAGHGTGINSNKKNSKGGIQNQQDESSDSDEPLIEKLKKTGPPNKTVPKMLKVAGAVTIAPGAITGVTNNKTNTRRSARAGHQQEKQQQPAQNTRSREKVGQQQQQQQQQQHNHHHHQQTQLAHAHNNAEAEAALRRKTRSADMESKRKKEVK</sequence>